<name>A0A7C4LPY7_9PLAN</name>
<comment type="caution">
    <text evidence="2">The sequence shown here is derived from an EMBL/GenBank/DDBJ whole genome shotgun (WGS) entry which is preliminary data.</text>
</comment>
<evidence type="ECO:0008006" key="3">
    <source>
        <dbReference type="Google" id="ProtNLM"/>
    </source>
</evidence>
<proteinExistence type="predicted"/>
<keyword evidence="1" id="KW-1133">Transmembrane helix</keyword>
<keyword evidence="1" id="KW-0472">Membrane</keyword>
<dbReference type="EMBL" id="DSVQ01000019">
    <property type="protein sequence ID" value="HGT41039.1"/>
    <property type="molecule type" value="Genomic_DNA"/>
</dbReference>
<organism evidence="2">
    <name type="scientific">Schlesneria paludicola</name>
    <dbReference type="NCBI Taxonomy" id="360056"/>
    <lineage>
        <taxon>Bacteria</taxon>
        <taxon>Pseudomonadati</taxon>
        <taxon>Planctomycetota</taxon>
        <taxon>Planctomycetia</taxon>
        <taxon>Planctomycetales</taxon>
        <taxon>Planctomycetaceae</taxon>
        <taxon>Schlesneria</taxon>
    </lineage>
</organism>
<accession>A0A7C4LPY7</accession>
<gene>
    <name evidence="2" type="ORF">ENS64_17475</name>
</gene>
<protein>
    <recommendedName>
        <fullName evidence="3">DUF1772 domain-containing protein</fullName>
    </recommendedName>
</protein>
<evidence type="ECO:0000313" key="2">
    <source>
        <dbReference type="EMBL" id="HGT41039.1"/>
    </source>
</evidence>
<feature type="transmembrane region" description="Helical" evidence="1">
    <location>
        <begin position="82"/>
        <end position="102"/>
    </location>
</feature>
<keyword evidence="1" id="KW-0812">Transmembrane</keyword>
<evidence type="ECO:0000256" key="1">
    <source>
        <dbReference type="SAM" id="Phobius"/>
    </source>
</evidence>
<feature type="transmembrane region" description="Helical" evidence="1">
    <location>
        <begin position="51"/>
        <end position="70"/>
    </location>
</feature>
<reference evidence="2" key="1">
    <citation type="journal article" date="2020" name="mSystems">
        <title>Genome- and Community-Level Interaction Insights into Carbon Utilization and Element Cycling Functions of Hydrothermarchaeota in Hydrothermal Sediment.</title>
        <authorList>
            <person name="Zhou Z."/>
            <person name="Liu Y."/>
            <person name="Xu W."/>
            <person name="Pan J."/>
            <person name="Luo Z.H."/>
            <person name="Li M."/>
        </authorList>
    </citation>
    <scope>NUCLEOTIDE SEQUENCE [LARGE SCALE GENOMIC DNA]</scope>
    <source>
        <strain evidence="2">SpSt-508</strain>
    </source>
</reference>
<dbReference type="AlphaFoldDB" id="A0A7C4LPY7"/>
<sequence>MRAFGLCAARLCVSAWVGAAVLFVAVGVREVTFPSFSSEIKDQLAALRFPLYYLCGATLVLGAWLGTCVAGGHPQLSRGRRWVVLGLLTLALTEMAVDYLWIYRPLEGMVTPPGQVRTEQFVRLHRWSTYVNAANVAWCLTAAVVLCWPGNSRGAAAVNASHE</sequence>